<sequence>MITSKSEREENKVCRQVIGFDPIRCECKTITMCNLQSGGKTLFSLQKLMDSVSFDLISLKLQQLEEIGLIYKSVNYSYPAEIKYFLTIKGWECVRSLRSYVDVDSIAV</sequence>
<dbReference type="EMBL" id="CP081135">
    <property type="protein sequence ID" value="UEL47811.1"/>
    <property type="molecule type" value="Genomic_DNA"/>
</dbReference>
<dbReference type="SUPFAM" id="SSF46785">
    <property type="entry name" value="Winged helix' DNA-binding domain"/>
    <property type="match status" value="1"/>
</dbReference>
<accession>A0AAX2ZFH2</accession>
<evidence type="ECO:0000313" key="2">
    <source>
        <dbReference type="EMBL" id="UEL47811.1"/>
    </source>
</evidence>
<dbReference type="Pfam" id="PF01638">
    <property type="entry name" value="HxlR"/>
    <property type="match status" value="1"/>
</dbReference>
<proteinExistence type="predicted"/>
<protein>
    <submittedName>
        <fullName evidence="2">Winged helix-turn-helix transcriptional regulator</fullName>
    </submittedName>
</protein>
<evidence type="ECO:0000259" key="1">
    <source>
        <dbReference type="Pfam" id="PF01638"/>
    </source>
</evidence>
<name>A0AAX2ZFH2_9FIRM</name>
<dbReference type="Proteomes" id="UP001198983">
    <property type="component" value="Chromosome"/>
</dbReference>
<dbReference type="InterPro" id="IPR036390">
    <property type="entry name" value="WH_DNA-bd_sf"/>
</dbReference>
<keyword evidence="3" id="KW-1185">Reference proteome</keyword>
<dbReference type="KEGG" id="tem:JW646_19690"/>
<dbReference type="InterPro" id="IPR036388">
    <property type="entry name" value="WH-like_DNA-bd_sf"/>
</dbReference>
<reference evidence="2 3" key="1">
    <citation type="journal article" date="2023" name="Int. J. Syst. Evol. Microbiol.">
        <title>Terrisporobacter hibernicus sp. nov., isolated from bovine faeces in Northern Ireland.</title>
        <authorList>
            <person name="Mitchell M."/>
            <person name="Nguyen S.V."/>
            <person name="Connor M."/>
            <person name="Fairley D.J."/>
            <person name="Donoghue O."/>
            <person name="Marshall H."/>
            <person name="Koolman L."/>
            <person name="McMullan G."/>
            <person name="Schaffer K.E."/>
            <person name="McGrath J.W."/>
            <person name="Fanning S."/>
        </authorList>
    </citation>
    <scope>NUCLEOTIDE SEQUENCE [LARGE SCALE GENOMIC DNA]</scope>
    <source>
        <strain evidence="2 3">MCA3</strain>
    </source>
</reference>
<dbReference type="RefSeq" id="WP_228416143.1">
    <property type="nucleotide sequence ID" value="NZ_CP081135.1"/>
</dbReference>
<gene>
    <name evidence="2" type="ORF">JW646_19690</name>
</gene>
<dbReference type="InterPro" id="IPR002577">
    <property type="entry name" value="HTH_HxlR"/>
</dbReference>
<feature type="domain" description="HTH hxlR-type" evidence="1">
    <location>
        <begin position="28"/>
        <end position="93"/>
    </location>
</feature>
<dbReference type="Gene3D" id="1.10.10.10">
    <property type="entry name" value="Winged helix-like DNA-binding domain superfamily/Winged helix DNA-binding domain"/>
    <property type="match status" value="1"/>
</dbReference>
<evidence type="ECO:0000313" key="3">
    <source>
        <dbReference type="Proteomes" id="UP001198983"/>
    </source>
</evidence>
<dbReference type="AlphaFoldDB" id="A0AAX2ZFH2"/>
<organism evidence="2 3">
    <name type="scientific">Terrisporobacter hibernicus</name>
    <dbReference type="NCBI Taxonomy" id="2813371"/>
    <lineage>
        <taxon>Bacteria</taxon>
        <taxon>Bacillati</taxon>
        <taxon>Bacillota</taxon>
        <taxon>Clostridia</taxon>
        <taxon>Peptostreptococcales</taxon>
        <taxon>Peptostreptococcaceae</taxon>
        <taxon>Terrisporobacter</taxon>
    </lineage>
</organism>